<gene>
    <name evidence="1" type="ORF">MRB53_031523</name>
</gene>
<organism evidence="1 2">
    <name type="scientific">Persea americana</name>
    <name type="common">Avocado</name>
    <dbReference type="NCBI Taxonomy" id="3435"/>
    <lineage>
        <taxon>Eukaryota</taxon>
        <taxon>Viridiplantae</taxon>
        <taxon>Streptophyta</taxon>
        <taxon>Embryophyta</taxon>
        <taxon>Tracheophyta</taxon>
        <taxon>Spermatophyta</taxon>
        <taxon>Magnoliopsida</taxon>
        <taxon>Magnoliidae</taxon>
        <taxon>Laurales</taxon>
        <taxon>Lauraceae</taxon>
        <taxon>Persea</taxon>
    </lineage>
</organism>
<dbReference type="Proteomes" id="UP001234297">
    <property type="component" value="Chromosome 10"/>
</dbReference>
<sequence>MGFSSKGSFSFNEFYYFNDKTQCSSAWASPFLIHGFSANPRILYGLRQSTLLQCSASRRLIWGGNCGNVCRQSAARVRICDCGEGSRVFRRLEERRERGAGCVDLERPGCGSSSGGSVDEVLSLLTDIVSRESGGVEGRNSRLVAGSVRKMRIQREDVCDIEKEVRVDEFSQREEKHAGDDSWERTLKDEVVIKSGVGYRQGSRKESSRDDKCEARKISKGSTREEQHIESDSRDSMSKGGVVIKSPMEEYRHPRRENFSRDDIREARKINRGSRREEQYVESDSRERMSKGGVVIKSPMEGYRHPKREKFSRDDIREARKDTSSSSYYSVASSDDLESNMEEGLQSIQERVVGESSSVYKNDLRWEKKDISFGDVKHNTEYESNVRHGESLTKRNTEIQSRMHEDRVKSDVTEDELEWDSAKASEKYSQVLGSQESNIQRASMSENRSNMRMEDIKTSSSNLVHGARVQYIEKDQQIVGQIETREESKKHNRTSELHEDNSRRASSSQNTLNLRLKQREENIVSGMNLDKEIRRQRSSTDYQVSRQAESRSGIELEVHNADNNLTFSPEVEDNSTLVLNSLQQASVQHNKKDQQDLVEIESRRESLKLTNVSEIHLTDPKRVSSFQRVSRTRINEQEETSTSVLNHIREAREQEHQMDKQVIRQRGSKKESQKHTARPGFHDNDVERASSSSQILVNVGVKDRAERSVLVLDSVQEPREQQTGVLNAESRKPIVMVTPPQTQLVIRGSPAYAAEGDENIYSGFSASYPSQQESSSATLQELDGMVQRDEIYGGHSELVIDGGALESANRFDNSSMQFVGEFVDMLQQEVSTSHKQSMPSKRTPSIQKESTSSATASVTQDEKDRQQSPKRVSTGSGIKGPSDEMWDVAGTSSSLESSGTKAPKKASLVAGVVEPTVQINTGNVIARRSSRSLWSFISDMVRKGWGSRPESQIPTMKSVTKSSSNDSSNTESWFSGDEHDDDNDENATKSKSSILKRPLRTTQTQQVSEVMRSQEKLTETGSDVSVSIDLLETVSTSKGASSVSGKGDFERVEEENEGQGIPSRVVSIDSSFPLAGASTSSSRHSLTKPGRVGISESEKAQMSKSGFTKIDEEPMKEGTTEATGIEEKDVQLKQRKLQRNKQVLREHFDEWEEAITHEHEQRKSDEMFMREALLEAKKAADSWEVPVGAVLVQNGKIIARGYNLVEELRDSTAHAEMICIREASNLLRTWRLSETTLYVTLEPCPMCAGAILQARIDTVVWGAPNKLLGADGSWVSLFPGDEEGRNGSDRPPGPVHPFHPKITIRRGILATECSDVMQQFFQLRRKKKKTETSPHLPISNHPSKFLSKLHHIFNFMFCL</sequence>
<protein>
    <submittedName>
        <fullName evidence="1">Uncharacterized protein</fullName>
    </submittedName>
</protein>
<reference evidence="1 2" key="1">
    <citation type="journal article" date="2022" name="Hortic Res">
        <title>A haplotype resolved chromosomal level avocado genome allows analysis of novel avocado genes.</title>
        <authorList>
            <person name="Nath O."/>
            <person name="Fletcher S.J."/>
            <person name="Hayward A."/>
            <person name="Shaw L.M."/>
            <person name="Masouleh A.K."/>
            <person name="Furtado A."/>
            <person name="Henry R.J."/>
            <person name="Mitter N."/>
        </authorList>
    </citation>
    <scope>NUCLEOTIDE SEQUENCE [LARGE SCALE GENOMIC DNA]</scope>
    <source>
        <strain evidence="2">cv. Hass</strain>
    </source>
</reference>
<evidence type="ECO:0000313" key="2">
    <source>
        <dbReference type="Proteomes" id="UP001234297"/>
    </source>
</evidence>
<proteinExistence type="predicted"/>
<accession>A0ACC2KPS0</accession>
<comment type="caution">
    <text evidence="1">The sequence shown here is derived from an EMBL/GenBank/DDBJ whole genome shotgun (WGS) entry which is preliminary data.</text>
</comment>
<keyword evidence="2" id="KW-1185">Reference proteome</keyword>
<evidence type="ECO:0000313" key="1">
    <source>
        <dbReference type="EMBL" id="KAJ8622994.1"/>
    </source>
</evidence>
<dbReference type="EMBL" id="CM056818">
    <property type="protein sequence ID" value="KAJ8622994.1"/>
    <property type="molecule type" value="Genomic_DNA"/>
</dbReference>
<name>A0ACC2KPS0_PERAE</name>